<keyword evidence="8" id="KW-1185">Reference proteome</keyword>
<comment type="similarity">
    <text evidence="1 4">Belongs to the bacterial solute-binding protein 3 family.</text>
</comment>
<dbReference type="CDD" id="cd13692">
    <property type="entry name" value="PBP2_BztA"/>
    <property type="match status" value="1"/>
</dbReference>
<dbReference type="Proteomes" id="UP000193978">
    <property type="component" value="Chromosome"/>
</dbReference>
<evidence type="ECO:0000259" key="6">
    <source>
        <dbReference type="SMART" id="SM00062"/>
    </source>
</evidence>
<dbReference type="InterPro" id="IPR018313">
    <property type="entry name" value="SBP_3_CS"/>
</dbReference>
<feature type="domain" description="Solute-binding protein family 3/N-terminal" evidence="6">
    <location>
        <begin position="37"/>
        <end position="266"/>
    </location>
</feature>
<dbReference type="PANTHER" id="PTHR30085">
    <property type="entry name" value="AMINO ACID ABC TRANSPORTER PERMEASE"/>
    <property type="match status" value="1"/>
</dbReference>
<dbReference type="OrthoDB" id="9777941at2"/>
<dbReference type="GO" id="GO:0006865">
    <property type="term" value="P:amino acid transport"/>
    <property type="evidence" value="ECO:0007669"/>
    <property type="project" value="TreeGrafter"/>
</dbReference>
<evidence type="ECO:0000256" key="5">
    <source>
        <dbReference type="SAM" id="SignalP"/>
    </source>
</evidence>
<reference evidence="7 8" key="1">
    <citation type="submission" date="2017-02" db="EMBL/GenBank/DDBJ databases">
        <authorList>
            <person name="Peterson S.W."/>
        </authorList>
    </citation>
    <scope>NUCLEOTIDE SEQUENCE [LARGE SCALE GENOMIC DNA]</scope>
    <source>
        <strain evidence="7 8">S285</strain>
    </source>
</reference>
<dbReference type="SMART" id="SM00062">
    <property type="entry name" value="PBPb"/>
    <property type="match status" value="1"/>
</dbReference>
<dbReference type="InterPro" id="IPR051455">
    <property type="entry name" value="Bact_solute-bind_prot3"/>
</dbReference>
<dbReference type="InterPro" id="IPR001638">
    <property type="entry name" value="Solute-binding_3/MltF_N"/>
</dbReference>
<dbReference type="Gene3D" id="3.40.190.10">
    <property type="entry name" value="Periplasmic binding protein-like II"/>
    <property type="match status" value="2"/>
</dbReference>
<dbReference type="SUPFAM" id="SSF53850">
    <property type="entry name" value="Periplasmic binding protein-like II"/>
    <property type="match status" value="1"/>
</dbReference>
<organism evidence="7 8">
    <name type="scientific">Methylocystis bryophila</name>
    <dbReference type="NCBI Taxonomy" id="655015"/>
    <lineage>
        <taxon>Bacteria</taxon>
        <taxon>Pseudomonadati</taxon>
        <taxon>Pseudomonadota</taxon>
        <taxon>Alphaproteobacteria</taxon>
        <taxon>Hyphomicrobiales</taxon>
        <taxon>Methylocystaceae</taxon>
        <taxon>Methylocystis</taxon>
    </lineage>
</organism>
<dbReference type="STRING" id="655015.B1812_21135"/>
<dbReference type="RefSeq" id="WP_085773319.1">
    <property type="nucleotide sequence ID" value="NZ_AP027149.1"/>
</dbReference>
<keyword evidence="3 5" id="KW-0732">Signal</keyword>
<proteinExistence type="inferred from homology"/>
<evidence type="ECO:0000256" key="2">
    <source>
        <dbReference type="ARBA" id="ARBA00022448"/>
    </source>
</evidence>
<dbReference type="PANTHER" id="PTHR30085:SF7">
    <property type="entry name" value="AMINO-ACID ABC TRANSPORTER-BINDING PROTEIN YHDW-RELATED"/>
    <property type="match status" value="1"/>
</dbReference>
<protein>
    <submittedName>
        <fullName evidence="7">Amino acid ABC transporter substrate-bindnig protein</fullName>
    </submittedName>
</protein>
<feature type="signal peptide" evidence="5">
    <location>
        <begin position="1"/>
        <end position="26"/>
    </location>
</feature>
<accession>A0A1W6MZW6</accession>
<dbReference type="Pfam" id="PF00497">
    <property type="entry name" value="SBP_bac_3"/>
    <property type="match status" value="1"/>
</dbReference>
<evidence type="ECO:0000313" key="7">
    <source>
        <dbReference type="EMBL" id="ARN83164.1"/>
    </source>
</evidence>
<dbReference type="AlphaFoldDB" id="A0A1W6MZW6"/>
<gene>
    <name evidence="7" type="ORF">B1812_21135</name>
</gene>
<feature type="chain" id="PRO_5012913220" evidence="5">
    <location>
        <begin position="27"/>
        <end position="341"/>
    </location>
</feature>
<dbReference type="KEGG" id="mbry:B1812_21135"/>
<evidence type="ECO:0000256" key="3">
    <source>
        <dbReference type="ARBA" id="ARBA00022729"/>
    </source>
</evidence>
<sequence>MRLFAIGTSFLVLTALSFAFPAAARATTLKSVQDRGELVCGVSTGIPGFSIVDEKGSWSGFDVDFCRAVAAAVLADPAKVRFVPLDADERFDALKTKKIDLLARNSTWTITSEADHDVAFVGVNYYDGQGFLVPKRRKITSALELGGSKVCLKNGTESEANLADFFEANRMKFEAVRFETLPEMLKAYETGGCDVVTSDVSQLYAGRLELSKKAEHAILADVISKEPLGPAVRQDDMQWFEIVKWVNYAMLNAEELGISSANIADAKQSKKPSVRRFVGAEGDSAKELGLSPDWAVNVVKAVGNYGESLDRNVGAKSPLGITRGLNHLWTMGGIQYAPPIR</sequence>
<name>A0A1W6MZW6_9HYPH</name>
<dbReference type="EMBL" id="CP019948">
    <property type="protein sequence ID" value="ARN83164.1"/>
    <property type="molecule type" value="Genomic_DNA"/>
</dbReference>
<evidence type="ECO:0000256" key="1">
    <source>
        <dbReference type="ARBA" id="ARBA00010333"/>
    </source>
</evidence>
<evidence type="ECO:0000313" key="8">
    <source>
        <dbReference type="Proteomes" id="UP000193978"/>
    </source>
</evidence>
<dbReference type="PROSITE" id="PS01039">
    <property type="entry name" value="SBP_BACTERIAL_3"/>
    <property type="match status" value="1"/>
</dbReference>
<keyword evidence="2" id="KW-0813">Transport</keyword>
<evidence type="ECO:0000256" key="4">
    <source>
        <dbReference type="RuleBase" id="RU003744"/>
    </source>
</evidence>